<evidence type="ECO:0000313" key="2">
    <source>
        <dbReference type="Proteomes" id="UP000237347"/>
    </source>
</evidence>
<dbReference type="EMBL" id="PKMF04000103">
    <property type="protein sequence ID" value="KAK7850205.1"/>
    <property type="molecule type" value="Genomic_DNA"/>
</dbReference>
<keyword evidence="2" id="KW-1185">Reference proteome</keyword>
<organism evidence="1 2">
    <name type="scientific">Quercus suber</name>
    <name type="common">Cork oak</name>
    <dbReference type="NCBI Taxonomy" id="58331"/>
    <lineage>
        <taxon>Eukaryota</taxon>
        <taxon>Viridiplantae</taxon>
        <taxon>Streptophyta</taxon>
        <taxon>Embryophyta</taxon>
        <taxon>Tracheophyta</taxon>
        <taxon>Spermatophyta</taxon>
        <taxon>Magnoliopsida</taxon>
        <taxon>eudicotyledons</taxon>
        <taxon>Gunneridae</taxon>
        <taxon>Pentapetalae</taxon>
        <taxon>rosids</taxon>
        <taxon>fabids</taxon>
        <taxon>Fagales</taxon>
        <taxon>Fagaceae</taxon>
        <taxon>Quercus</taxon>
    </lineage>
</organism>
<name>A0AAW0LFC5_QUESU</name>
<gene>
    <name evidence="1" type="ORF">CFP56_001308</name>
</gene>
<comment type="caution">
    <text evidence="1">The sequence shown here is derived from an EMBL/GenBank/DDBJ whole genome shotgun (WGS) entry which is preliminary data.</text>
</comment>
<protein>
    <submittedName>
        <fullName evidence="1">Uncharacterized protein</fullName>
    </submittedName>
</protein>
<accession>A0AAW0LFC5</accession>
<dbReference type="AlphaFoldDB" id="A0AAW0LFC5"/>
<sequence>MSLNVMSSKAVLTTKAAGGKRRNVFGSPLSTAIKYKCIDMTPLLFFYSTTVLCSLESKRKNTAPVRTVKRSASATRSNYKFSSCQTLLQMACKPVESCKLQQSHEQIFLN</sequence>
<evidence type="ECO:0000313" key="1">
    <source>
        <dbReference type="EMBL" id="KAK7850205.1"/>
    </source>
</evidence>
<proteinExistence type="predicted"/>
<reference evidence="1 2" key="1">
    <citation type="journal article" date="2018" name="Sci. Data">
        <title>The draft genome sequence of cork oak.</title>
        <authorList>
            <person name="Ramos A.M."/>
            <person name="Usie A."/>
            <person name="Barbosa P."/>
            <person name="Barros P.M."/>
            <person name="Capote T."/>
            <person name="Chaves I."/>
            <person name="Simoes F."/>
            <person name="Abreu I."/>
            <person name="Carrasquinho I."/>
            <person name="Faro C."/>
            <person name="Guimaraes J.B."/>
            <person name="Mendonca D."/>
            <person name="Nobrega F."/>
            <person name="Rodrigues L."/>
            <person name="Saibo N.J.M."/>
            <person name="Varela M.C."/>
            <person name="Egas C."/>
            <person name="Matos J."/>
            <person name="Miguel C.M."/>
            <person name="Oliveira M.M."/>
            <person name="Ricardo C.P."/>
            <person name="Goncalves S."/>
        </authorList>
    </citation>
    <scope>NUCLEOTIDE SEQUENCE [LARGE SCALE GENOMIC DNA]</scope>
    <source>
        <strain evidence="2">cv. HL8</strain>
    </source>
</reference>
<dbReference type="Proteomes" id="UP000237347">
    <property type="component" value="Unassembled WGS sequence"/>
</dbReference>